<evidence type="ECO:0000313" key="7">
    <source>
        <dbReference type="EMBL" id="AIK96193.1"/>
    </source>
</evidence>
<organism evidence="7 8">
    <name type="scientific">Candidatus Odyssella acanthamoebae</name>
    <dbReference type="NCBI Taxonomy" id="91604"/>
    <lineage>
        <taxon>Bacteria</taxon>
        <taxon>Pseudomonadati</taxon>
        <taxon>Pseudomonadota</taxon>
        <taxon>Alphaproteobacteria</taxon>
        <taxon>Holosporales</taxon>
        <taxon>Candidatus Paracaedibacteraceae</taxon>
        <taxon>Candidatus Odyssella</taxon>
    </lineage>
</organism>
<keyword evidence="7" id="KW-0830">Ubiquinone</keyword>
<comment type="similarity">
    <text evidence="5">Belongs to the methyltransferase superfamily. UbiG/COQ3 family.</text>
</comment>
<dbReference type="AlphaFoldDB" id="A0A077AX48"/>
<reference evidence="7 8" key="1">
    <citation type="submission" date="2014-07" db="EMBL/GenBank/DDBJ databases">
        <title>Comparative genomic insights into amoeba endosymbionts belonging to the families of Holosporaceae and Candidatus Midichloriaceae within Rickettsiales.</title>
        <authorList>
            <person name="Wang Z."/>
            <person name="Wu M."/>
        </authorList>
    </citation>
    <scope>NUCLEOTIDE SEQUENCE [LARGE SCALE GENOMIC DNA]</scope>
    <source>
        <strain evidence="7">PRA3</strain>
    </source>
</reference>
<keyword evidence="4 5" id="KW-0949">S-adenosyl-L-methionine</keyword>
<accession>A0A077AX48</accession>
<evidence type="ECO:0000256" key="5">
    <source>
        <dbReference type="HAMAP-Rule" id="MF_00472"/>
    </source>
</evidence>
<dbReference type="HOGENOM" id="CLU_042432_0_0_5"/>
<dbReference type="GO" id="GO:0010420">
    <property type="term" value="F:polyprenyldihydroxybenzoate methyltransferase activity"/>
    <property type="evidence" value="ECO:0007669"/>
    <property type="project" value="InterPro"/>
</dbReference>
<dbReference type="eggNOG" id="COG2227">
    <property type="taxonomic scope" value="Bacteria"/>
</dbReference>
<comment type="pathway">
    <text evidence="5">Cofactor biosynthesis; ubiquinone biosynthesis.</text>
</comment>
<dbReference type="STRING" id="91604.ID47_04695"/>
<dbReference type="InterPro" id="IPR010233">
    <property type="entry name" value="UbiG_MeTrfase"/>
</dbReference>
<evidence type="ECO:0000256" key="2">
    <source>
        <dbReference type="ARBA" id="ARBA00022679"/>
    </source>
</evidence>
<dbReference type="UniPathway" id="UPA00232"/>
<dbReference type="Gene3D" id="3.40.50.150">
    <property type="entry name" value="Vaccinia Virus protein VP39"/>
    <property type="match status" value="1"/>
</dbReference>
<dbReference type="GO" id="GO:0102208">
    <property type="term" value="F:2-polyprenyl-6-hydroxyphenol methylase activity"/>
    <property type="evidence" value="ECO:0007669"/>
    <property type="project" value="UniProtKB-EC"/>
</dbReference>
<evidence type="ECO:0000259" key="6">
    <source>
        <dbReference type="Pfam" id="PF08241"/>
    </source>
</evidence>
<dbReference type="OrthoDB" id="9801538at2"/>
<comment type="catalytic activity">
    <reaction evidence="5">
        <text>a 3-demethylubiquinol + S-adenosyl-L-methionine = a ubiquinol + S-adenosyl-L-homocysteine + H(+)</text>
        <dbReference type="Rhea" id="RHEA:44380"/>
        <dbReference type="Rhea" id="RHEA-COMP:9566"/>
        <dbReference type="Rhea" id="RHEA-COMP:10914"/>
        <dbReference type="ChEBI" id="CHEBI:15378"/>
        <dbReference type="ChEBI" id="CHEBI:17976"/>
        <dbReference type="ChEBI" id="CHEBI:57856"/>
        <dbReference type="ChEBI" id="CHEBI:59789"/>
        <dbReference type="ChEBI" id="CHEBI:84422"/>
        <dbReference type="EC" id="2.1.1.64"/>
    </reaction>
</comment>
<keyword evidence="3 5" id="KW-0831">Ubiquinone biosynthesis</keyword>
<dbReference type="Proteomes" id="UP000028926">
    <property type="component" value="Chromosome"/>
</dbReference>
<protein>
    <recommendedName>
        <fullName evidence="5">Ubiquinone biosynthesis O-methyltransferase</fullName>
    </recommendedName>
    <alternativeName>
        <fullName evidence="5">2-polyprenyl-6-hydroxyphenol methylase</fullName>
        <ecNumber evidence="5">2.1.1.222</ecNumber>
    </alternativeName>
    <alternativeName>
        <fullName evidence="5">3-demethylubiquinone 3-O-methyltransferase</fullName>
        <ecNumber evidence="5">2.1.1.64</ecNumber>
    </alternativeName>
</protein>
<evidence type="ECO:0000256" key="1">
    <source>
        <dbReference type="ARBA" id="ARBA00022603"/>
    </source>
</evidence>
<dbReference type="SUPFAM" id="SSF53335">
    <property type="entry name" value="S-adenosyl-L-methionine-dependent methyltransferases"/>
    <property type="match status" value="1"/>
</dbReference>
<dbReference type="GO" id="GO:0061542">
    <property type="term" value="F:3-demethylubiquinol 3-O-methyltransferase activity"/>
    <property type="evidence" value="ECO:0007669"/>
    <property type="project" value="UniProtKB-UniRule"/>
</dbReference>
<dbReference type="InterPro" id="IPR013216">
    <property type="entry name" value="Methyltransf_11"/>
</dbReference>
<dbReference type="EC" id="2.1.1.64" evidence="5"/>
<comment type="catalytic activity">
    <reaction evidence="5">
        <text>a 3-(all-trans-polyprenyl)benzene-1,2-diol + S-adenosyl-L-methionine = a 2-methoxy-6-(all-trans-polyprenyl)phenol + S-adenosyl-L-homocysteine + H(+)</text>
        <dbReference type="Rhea" id="RHEA:31411"/>
        <dbReference type="Rhea" id="RHEA-COMP:9550"/>
        <dbReference type="Rhea" id="RHEA-COMP:9551"/>
        <dbReference type="ChEBI" id="CHEBI:15378"/>
        <dbReference type="ChEBI" id="CHEBI:57856"/>
        <dbReference type="ChEBI" id="CHEBI:59789"/>
        <dbReference type="ChEBI" id="CHEBI:62729"/>
        <dbReference type="ChEBI" id="CHEBI:62731"/>
        <dbReference type="EC" id="2.1.1.222"/>
    </reaction>
</comment>
<dbReference type="CDD" id="cd02440">
    <property type="entry name" value="AdoMet_MTases"/>
    <property type="match status" value="1"/>
</dbReference>
<name>A0A077AX48_9PROT</name>
<sequence length="247" mass="27656">MSDFKINTLDPAEIARFSKISSQWWDENGPFKPLHHLNPTRLDYITKQLSQHYFKNTDKSLNFQGLSILDIGCGGGLITEPLTRLGATVTGIDASEKTIEIAKAHAALMNLGIQYTCTTAEDLATTQQQYDAVLALEIIEHVADVSGFIKTCQQLVKPGGLVIFSTINRTLKSYAIAIVGAEYVMRWLPVGTHDWKKFLTPSELGTRIRESSLTIQDITGMSFNPLNWSWRLSRDLDVNYFITSVKK</sequence>
<feature type="binding site" evidence="5">
    <location>
        <position position="72"/>
    </location>
    <ligand>
        <name>S-adenosyl-L-methionine</name>
        <dbReference type="ChEBI" id="CHEBI:59789"/>
    </ligand>
</feature>
<dbReference type="InterPro" id="IPR029063">
    <property type="entry name" value="SAM-dependent_MTases_sf"/>
</dbReference>
<dbReference type="PANTHER" id="PTHR43464:SF19">
    <property type="entry name" value="UBIQUINONE BIOSYNTHESIS O-METHYLTRANSFERASE, MITOCHONDRIAL"/>
    <property type="match status" value="1"/>
</dbReference>
<evidence type="ECO:0000256" key="4">
    <source>
        <dbReference type="ARBA" id="ARBA00022691"/>
    </source>
</evidence>
<dbReference type="GO" id="GO:0032259">
    <property type="term" value="P:methylation"/>
    <property type="evidence" value="ECO:0007669"/>
    <property type="project" value="UniProtKB-KW"/>
</dbReference>
<feature type="binding site" evidence="5">
    <location>
        <position position="41"/>
    </location>
    <ligand>
        <name>S-adenosyl-L-methionine</name>
        <dbReference type="ChEBI" id="CHEBI:59789"/>
    </ligand>
</feature>
<comment type="function">
    <text evidence="5">O-methyltransferase that catalyzes the 2 O-methylation steps in the ubiquinone biosynthetic pathway.</text>
</comment>
<keyword evidence="1 5" id="KW-0489">Methyltransferase</keyword>
<keyword evidence="8" id="KW-1185">Reference proteome</keyword>
<dbReference type="EMBL" id="CP008941">
    <property type="protein sequence ID" value="AIK96193.1"/>
    <property type="molecule type" value="Genomic_DNA"/>
</dbReference>
<feature type="domain" description="Methyltransferase type 11" evidence="6">
    <location>
        <begin position="69"/>
        <end position="164"/>
    </location>
</feature>
<feature type="binding site" evidence="5">
    <location>
        <position position="93"/>
    </location>
    <ligand>
        <name>S-adenosyl-L-methionine</name>
        <dbReference type="ChEBI" id="CHEBI:59789"/>
    </ligand>
</feature>
<proteinExistence type="inferred from homology"/>
<evidence type="ECO:0000313" key="8">
    <source>
        <dbReference type="Proteomes" id="UP000028926"/>
    </source>
</evidence>
<dbReference type="EC" id="2.1.1.222" evidence="5"/>
<dbReference type="RefSeq" id="WP_038464318.1">
    <property type="nucleotide sequence ID" value="NZ_CP008941.1"/>
</dbReference>
<evidence type="ECO:0000256" key="3">
    <source>
        <dbReference type="ARBA" id="ARBA00022688"/>
    </source>
</evidence>
<dbReference type="Pfam" id="PF08241">
    <property type="entry name" value="Methyltransf_11"/>
    <property type="match status" value="1"/>
</dbReference>
<feature type="binding site" evidence="5">
    <location>
        <position position="136"/>
    </location>
    <ligand>
        <name>S-adenosyl-L-methionine</name>
        <dbReference type="ChEBI" id="CHEBI:59789"/>
    </ligand>
</feature>
<dbReference type="HAMAP" id="MF_00472">
    <property type="entry name" value="UbiG"/>
    <property type="match status" value="1"/>
</dbReference>
<keyword evidence="2 5" id="KW-0808">Transferase</keyword>
<dbReference type="PANTHER" id="PTHR43464">
    <property type="entry name" value="METHYLTRANSFERASE"/>
    <property type="match status" value="1"/>
</dbReference>
<dbReference type="NCBIfam" id="TIGR01983">
    <property type="entry name" value="UbiG"/>
    <property type="match status" value="1"/>
</dbReference>
<dbReference type="KEGG" id="paca:ID47_04695"/>
<gene>
    <name evidence="5" type="primary">ubiG</name>
    <name evidence="7" type="ORF">ID47_04695</name>
</gene>